<dbReference type="RefSeq" id="WP_329396060.1">
    <property type="nucleotide sequence ID" value="NZ_CP109019.1"/>
</dbReference>
<evidence type="ECO:0000313" key="3">
    <source>
        <dbReference type="EMBL" id="WUT81602.1"/>
    </source>
</evidence>
<dbReference type="Pfam" id="PF00561">
    <property type="entry name" value="Abhydrolase_1"/>
    <property type="match status" value="1"/>
</dbReference>
<dbReference type="Proteomes" id="UP001432060">
    <property type="component" value="Chromosome"/>
</dbReference>
<dbReference type="PANTHER" id="PTHR43433">
    <property type="entry name" value="HYDROLASE, ALPHA/BETA FOLD FAMILY PROTEIN"/>
    <property type="match status" value="1"/>
</dbReference>
<evidence type="ECO:0000259" key="2">
    <source>
        <dbReference type="Pfam" id="PF00561"/>
    </source>
</evidence>
<evidence type="ECO:0000313" key="4">
    <source>
        <dbReference type="Proteomes" id="UP001432060"/>
    </source>
</evidence>
<feature type="region of interest" description="Disordered" evidence="1">
    <location>
        <begin position="52"/>
        <end position="71"/>
    </location>
</feature>
<organism evidence="3 4">
    <name type="scientific">Streptomyces melanogenes</name>
    <dbReference type="NCBI Taxonomy" id="67326"/>
    <lineage>
        <taxon>Bacteria</taxon>
        <taxon>Bacillati</taxon>
        <taxon>Actinomycetota</taxon>
        <taxon>Actinomycetes</taxon>
        <taxon>Kitasatosporales</taxon>
        <taxon>Streptomycetaceae</taxon>
        <taxon>Streptomyces</taxon>
    </lineage>
</organism>
<dbReference type="EMBL" id="CP109019">
    <property type="protein sequence ID" value="WUT81602.1"/>
    <property type="molecule type" value="Genomic_DNA"/>
</dbReference>
<protein>
    <submittedName>
        <fullName evidence="3">Alpha/beta hydrolase</fullName>
    </submittedName>
</protein>
<proteinExistence type="predicted"/>
<keyword evidence="4" id="KW-1185">Reference proteome</keyword>
<dbReference type="SUPFAM" id="SSF53474">
    <property type="entry name" value="alpha/beta-Hydrolases"/>
    <property type="match status" value="1"/>
</dbReference>
<dbReference type="GO" id="GO:0016787">
    <property type="term" value="F:hydrolase activity"/>
    <property type="evidence" value="ECO:0007669"/>
    <property type="project" value="UniProtKB-KW"/>
</dbReference>
<feature type="domain" description="AB hydrolase-1" evidence="2">
    <location>
        <begin position="23"/>
        <end position="128"/>
    </location>
</feature>
<sequence>MTTTHTLDVPGARLYYEVRGSGPLLLVMGAPMDAGAFAPLADALASDHTVVTHDPRGISGSTLDDPEQDSTPELRADDVAALLDALGAETADVFGSSDGAVTGLALVARHPGRVGTLIAHEPPVTELLPDAAEQRAATEDIILTFHREGQPAAWRKFMANAGFDQPSDQGSGEGEADGIGRAEAAAPPVFAPSPRDIANGVRFFAHELRATTAHIPDIAALKAAPTRTVVGIGAASGALVTYRTSMALAERLAVRPVEFPGDHGGFLGQPVEFAEVVRRVLKG</sequence>
<evidence type="ECO:0000256" key="1">
    <source>
        <dbReference type="SAM" id="MobiDB-lite"/>
    </source>
</evidence>
<gene>
    <name evidence="3" type="ORF">OG515_04970</name>
</gene>
<dbReference type="PANTHER" id="PTHR43433:SF5">
    <property type="entry name" value="AB HYDROLASE-1 DOMAIN-CONTAINING PROTEIN"/>
    <property type="match status" value="1"/>
</dbReference>
<keyword evidence="3" id="KW-0378">Hydrolase</keyword>
<dbReference type="InterPro" id="IPR000073">
    <property type="entry name" value="AB_hydrolase_1"/>
</dbReference>
<dbReference type="InterPro" id="IPR050471">
    <property type="entry name" value="AB_hydrolase"/>
</dbReference>
<reference evidence="3" key="1">
    <citation type="submission" date="2022-10" db="EMBL/GenBank/DDBJ databases">
        <title>The complete genomes of actinobacterial strains from the NBC collection.</title>
        <authorList>
            <person name="Joergensen T.S."/>
            <person name="Alvarez Arevalo M."/>
            <person name="Sterndorff E.B."/>
            <person name="Faurdal D."/>
            <person name="Vuksanovic O."/>
            <person name="Mourched A.-S."/>
            <person name="Charusanti P."/>
            <person name="Shaw S."/>
            <person name="Blin K."/>
            <person name="Weber T."/>
        </authorList>
    </citation>
    <scope>NUCLEOTIDE SEQUENCE</scope>
    <source>
        <strain evidence="3">NBC_00668</strain>
    </source>
</reference>
<accession>A0ABZ1XE27</accession>
<name>A0ABZ1XE27_9ACTN</name>
<dbReference type="InterPro" id="IPR029058">
    <property type="entry name" value="AB_hydrolase_fold"/>
</dbReference>
<dbReference type="Gene3D" id="3.40.50.1820">
    <property type="entry name" value="alpha/beta hydrolase"/>
    <property type="match status" value="1"/>
</dbReference>